<comment type="caution">
    <text evidence="10">The sequence shown here is derived from an EMBL/GenBank/DDBJ whole genome shotgun (WGS) entry which is preliminary data.</text>
</comment>
<comment type="subcellular location">
    <subcellularLocation>
        <location evidence="1">Cytoplasm</location>
    </subcellularLocation>
</comment>
<dbReference type="PANTHER" id="PTHR46696:SF4">
    <property type="entry name" value="BIOTIN BIOSYNTHESIS CYTOCHROME P450"/>
    <property type="match status" value="1"/>
</dbReference>
<evidence type="ECO:0000256" key="5">
    <source>
        <dbReference type="ARBA" id="ARBA00022723"/>
    </source>
</evidence>
<organism evidence="10 11">
    <name type="scientific">Saccharopolyspora terrae</name>
    <dbReference type="NCBI Taxonomy" id="2530384"/>
    <lineage>
        <taxon>Bacteria</taxon>
        <taxon>Bacillati</taxon>
        <taxon>Actinomycetota</taxon>
        <taxon>Actinomycetes</taxon>
        <taxon>Pseudonocardiales</taxon>
        <taxon>Pseudonocardiaceae</taxon>
        <taxon>Saccharopolyspora</taxon>
    </lineage>
</organism>
<dbReference type="CDD" id="cd11033">
    <property type="entry name" value="CYP142-like"/>
    <property type="match status" value="1"/>
</dbReference>
<dbReference type="GO" id="GO:0005737">
    <property type="term" value="C:cytoplasm"/>
    <property type="evidence" value="ECO:0007669"/>
    <property type="project" value="UniProtKB-SubCell"/>
</dbReference>
<keyword evidence="11" id="KW-1185">Reference proteome</keyword>
<protein>
    <submittedName>
        <fullName evidence="10">Cytochrome P450</fullName>
    </submittedName>
</protein>
<evidence type="ECO:0000256" key="3">
    <source>
        <dbReference type="ARBA" id="ARBA00022490"/>
    </source>
</evidence>
<comment type="similarity">
    <text evidence="2 9">Belongs to the cytochrome P450 family.</text>
</comment>
<proteinExistence type="inferred from homology"/>
<keyword evidence="6 9" id="KW-0560">Oxidoreductase</keyword>
<keyword evidence="4 9" id="KW-0349">Heme</keyword>
<evidence type="ECO:0000256" key="9">
    <source>
        <dbReference type="RuleBase" id="RU000461"/>
    </source>
</evidence>
<evidence type="ECO:0000256" key="6">
    <source>
        <dbReference type="ARBA" id="ARBA00023002"/>
    </source>
</evidence>
<dbReference type="FunFam" id="1.10.630.10:FF:000018">
    <property type="entry name" value="Cytochrome P450 monooxygenase"/>
    <property type="match status" value="1"/>
</dbReference>
<gene>
    <name evidence="10" type="ORF">E1181_08675</name>
</gene>
<dbReference type="GO" id="GO:0036199">
    <property type="term" value="F:cholest-4-en-3-one 26-monooxygenase activity"/>
    <property type="evidence" value="ECO:0007669"/>
    <property type="project" value="TreeGrafter"/>
</dbReference>
<evidence type="ECO:0000313" key="11">
    <source>
        <dbReference type="Proteomes" id="UP000295674"/>
    </source>
</evidence>
<keyword evidence="3" id="KW-0963">Cytoplasm</keyword>
<evidence type="ECO:0000256" key="2">
    <source>
        <dbReference type="ARBA" id="ARBA00010617"/>
    </source>
</evidence>
<evidence type="ECO:0000256" key="4">
    <source>
        <dbReference type="ARBA" id="ARBA00022617"/>
    </source>
</evidence>
<dbReference type="GO" id="GO:0020037">
    <property type="term" value="F:heme binding"/>
    <property type="evidence" value="ECO:0007669"/>
    <property type="project" value="InterPro"/>
</dbReference>
<dbReference type="InterPro" id="IPR002397">
    <property type="entry name" value="Cyt_P450_B"/>
</dbReference>
<dbReference type="EMBL" id="SMKS01000009">
    <property type="protein sequence ID" value="TDD07862.1"/>
    <property type="molecule type" value="Genomic_DNA"/>
</dbReference>
<dbReference type="Proteomes" id="UP000295674">
    <property type="component" value="Unassembled WGS sequence"/>
</dbReference>
<dbReference type="PRINTS" id="PR00385">
    <property type="entry name" value="P450"/>
</dbReference>
<evidence type="ECO:0000313" key="10">
    <source>
        <dbReference type="EMBL" id="TDD07862.1"/>
    </source>
</evidence>
<dbReference type="Gene3D" id="1.10.630.10">
    <property type="entry name" value="Cytochrome P450"/>
    <property type="match status" value="1"/>
</dbReference>
<keyword evidence="8 9" id="KW-0503">Monooxygenase</keyword>
<dbReference type="InterPro" id="IPR017972">
    <property type="entry name" value="Cyt_P450_CS"/>
</dbReference>
<accession>A0A4R4VQ17</accession>
<evidence type="ECO:0000256" key="8">
    <source>
        <dbReference type="ARBA" id="ARBA00023033"/>
    </source>
</evidence>
<sequence length="459" mass="51118">MAEHGHGDHASHRSSARGVVTGFAVLLSGPRSAEYRRGGGTDVQGDAHVNIDDAGLTLADPTAYADDRRLHAALSALRREDPVHRVDPLPAFNPFWAVTRHADVVEVERQHETFINEPRPILVSAAQDRYTAEHGRMLRTLVHLDDPEHKALRSVVADWFRPRALRKIEVDVRRLAKRSVDKMAELGGECDFAQEIAVDYPLYVILSLLGLPESDFPRILQLTQELFGSDDAELRRGRSPEELLQVLLDFFDYFNRITADRRANPTDDLASTIANARIDGEHLSDSDAASQYVIIATAGHDTTSSTIAGGLQALVAHPGELERLRRDPELIPSAVEEMIRWVTPVKEFMRTATTDYALGGKRIEAGESLLLCYPSANRDEAVFDDPFRFDVGRDPNRHLSFGFGAHVCLGATLARMEARAFFAELVPRLQRVEPAGEPEWSDTTFVGGLKHLPLRYRIT</sequence>
<dbReference type="PANTHER" id="PTHR46696">
    <property type="entry name" value="P450, PUTATIVE (EUROFUNG)-RELATED"/>
    <property type="match status" value="1"/>
</dbReference>
<dbReference type="SUPFAM" id="SSF48264">
    <property type="entry name" value="Cytochrome P450"/>
    <property type="match status" value="1"/>
</dbReference>
<keyword evidence="7 9" id="KW-0408">Iron</keyword>
<dbReference type="GO" id="GO:0006707">
    <property type="term" value="P:cholesterol catabolic process"/>
    <property type="evidence" value="ECO:0007669"/>
    <property type="project" value="TreeGrafter"/>
</dbReference>
<dbReference type="PRINTS" id="PR00359">
    <property type="entry name" value="BP450"/>
</dbReference>
<dbReference type="Pfam" id="PF00067">
    <property type="entry name" value="p450"/>
    <property type="match status" value="1"/>
</dbReference>
<evidence type="ECO:0000256" key="1">
    <source>
        <dbReference type="ARBA" id="ARBA00004496"/>
    </source>
</evidence>
<dbReference type="OrthoDB" id="5241086at2"/>
<dbReference type="GO" id="GO:0005506">
    <property type="term" value="F:iron ion binding"/>
    <property type="evidence" value="ECO:0007669"/>
    <property type="project" value="InterPro"/>
</dbReference>
<dbReference type="PROSITE" id="PS00086">
    <property type="entry name" value="CYTOCHROME_P450"/>
    <property type="match status" value="1"/>
</dbReference>
<reference evidence="10 11" key="1">
    <citation type="submission" date="2019-03" db="EMBL/GenBank/DDBJ databases">
        <title>Draft genome sequences of novel Actinobacteria.</title>
        <authorList>
            <person name="Sahin N."/>
            <person name="Ay H."/>
            <person name="Saygin H."/>
        </authorList>
    </citation>
    <scope>NUCLEOTIDE SEQUENCE [LARGE SCALE GENOMIC DNA]</scope>
    <source>
        <strain evidence="10 11">16K309</strain>
    </source>
</reference>
<name>A0A4R4VQ17_9PSEU</name>
<dbReference type="GO" id="GO:0008395">
    <property type="term" value="F:steroid hydroxylase activity"/>
    <property type="evidence" value="ECO:0007669"/>
    <property type="project" value="TreeGrafter"/>
</dbReference>
<dbReference type="InterPro" id="IPR001128">
    <property type="entry name" value="Cyt_P450"/>
</dbReference>
<dbReference type="InterPro" id="IPR036396">
    <property type="entry name" value="Cyt_P450_sf"/>
</dbReference>
<dbReference type="AlphaFoldDB" id="A0A4R4VQ17"/>
<keyword evidence="5 9" id="KW-0479">Metal-binding</keyword>
<evidence type="ECO:0000256" key="7">
    <source>
        <dbReference type="ARBA" id="ARBA00023004"/>
    </source>
</evidence>